<dbReference type="Gene3D" id="3.10.310.70">
    <property type="match status" value="1"/>
</dbReference>
<accession>A0A2A9EEY8</accession>
<proteinExistence type="predicted"/>
<evidence type="ECO:0000313" key="3">
    <source>
        <dbReference type="Proteomes" id="UP000221394"/>
    </source>
</evidence>
<dbReference type="CDD" id="cd01300">
    <property type="entry name" value="YtcJ_like"/>
    <property type="match status" value="1"/>
</dbReference>
<reference evidence="2 3" key="1">
    <citation type="submission" date="2017-10" db="EMBL/GenBank/DDBJ databases">
        <title>Sequencing the genomes of 1000 actinobacteria strains.</title>
        <authorList>
            <person name="Klenk H.-P."/>
        </authorList>
    </citation>
    <scope>NUCLEOTIDE SEQUENCE [LARGE SCALE GENOMIC DNA]</scope>
    <source>
        <strain evidence="2 3">DSM 21574</strain>
    </source>
</reference>
<dbReference type="PANTHER" id="PTHR22642">
    <property type="entry name" value="IMIDAZOLONEPROPIONASE"/>
    <property type="match status" value="1"/>
</dbReference>
<dbReference type="GO" id="GO:0016810">
    <property type="term" value="F:hydrolase activity, acting on carbon-nitrogen (but not peptide) bonds"/>
    <property type="evidence" value="ECO:0007669"/>
    <property type="project" value="InterPro"/>
</dbReference>
<evidence type="ECO:0000259" key="1">
    <source>
        <dbReference type="Pfam" id="PF07969"/>
    </source>
</evidence>
<name>A0A2A9EEY8_9MICO</name>
<gene>
    <name evidence="2" type="ORF">ATL41_1528</name>
</gene>
<evidence type="ECO:0000313" key="2">
    <source>
        <dbReference type="EMBL" id="PFG36789.1"/>
    </source>
</evidence>
<dbReference type="Proteomes" id="UP000221394">
    <property type="component" value="Unassembled WGS sequence"/>
</dbReference>
<sequence length="558" mass="59356">MTDSRPAAVLLVGGMVFDGDPASASRPASVAVRDGRILAVGPEAEVRGLAGPGTRVVDLAGRLLTPGFQDTHVHPILAASMDRRLNVLHERTLDGTLEAIRAYAVAHPEDEWVTGWGWNADLFDGGLPTREQLDAVVPDRPALIHRGDGHAAWANSLAITAAGLDDDGTGRPVADPPGGRVERDADGRAAGVLQEWATDLVERLIPEPDVESLQRDLVAGQRALLEVGITAWQDASVLEADQQAYERAEAAGELLGTVVGALRWDHRRGMEQVAELVARRARSRGSRFRPTSVKIMVDGVVDGSLTAAMIDPYLDADGSVSDNSGDTYFEPTQLDEIVAALTAEGFQTHFHVIGDRAVRLALDALERAAAAHPERVDAAGRLTTRPILSHVQVVHPDDRARFARVGAVVSAQPLWANCEDVQTELTIPFLGDERTTWQYPFASLQRAGAVLAGGSDWPVSTPDPVQAIHVAVNRSLHGEDRPALGPDEAITLAQGLAAYTSGAAWANGLDDVAGRILPGYVADLAVVDRDLFAVPAEEIGAARVVQTWLGGVVVHGEE</sequence>
<protein>
    <recommendedName>
        <fullName evidence="1">Amidohydrolase 3 domain-containing protein</fullName>
    </recommendedName>
</protein>
<dbReference type="InterPro" id="IPR013108">
    <property type="entry name" value="Amidohydro_3"/>
</dbReference>
<dbReference type="EMBL" id="PDJH01000001">
    <property type="protein sequence ID" value="PFG36789.1"/>
    <property type="molecule type" value="Genomic_DNA"/>
</dbReference>
<dbReference type="Gene3D" id="3.20.20.140">
    <property type="entry name" value="Metal-dependent hydrolases"/>
    <property type="match status" value="1"/>
</dbReference>
<dbReference type="Gene3D" id="2.30.40.10">
    <property type="entry name" value="Urease, subunit C, domain 1"/>
    <property type="match status" value="1"/>
</dbReference>
<organism evidence="2 3">
    <name type="scientific">Flavimobilis soli</name>
    <dbReference type="NCBI Taxonomy" id="442709"/>
    <lineage>
        <taxon>Bacteria</taxon>
        <taxon>Bacillati</taxon>
        <taxon>Actinomycetota</taxon>
        <taxon>Actinomycetes</taxon>
        <taxon>Micrococcales</taxon>
        <taxon>Jonesiaceae</taxon>
        <taxon>Flavimobilis</taxon>
    </lineage>
</organism>
<comment type="caution">
    <text evidence="2">The sequence shown here is derived from an EMBL/GenBank/DDBJ whole genome shotgun (WGS) entry which is preliminary data.</text>
</comment>
<feature type="domain" description="Amidohydrolase 3" evidence="1">
    <location>
        <begin position="55"/>
        <end position="555"/>
    </location>
</feature>
<dbReference type="Pfam" id="PF07969">
    <property type="entry name" value="Amidohydro_3"/>
    <property type="match status" value="1"/>
</dbReference>
<dbReference type="InterPro" id="IPR033932">
    <property type="entry name" value="YtcJ-like"/>
</dbReference>
<keyword evidence="3" id="KW-1185">Reference proteome</keyword>
<dbReference type="InterPro" id="IPR011059">
    <property type="entry name" value="Metal-dep_hydrolase_composite"/>
</dbReference>
<dbReference type="RefSeq" id="WP_245854683.1">
    <property type="nucleotide sequence ID" value="NZ_PDJH01000001.1"/>
</dbReference>
<dbReference type="InterPro" id="IPR032466">
    <property type="entry name" value="Metal_Hydrolase"/>
</dbReference>
<dbReference type="PANTHER" id="PTHR22642:SF2">
    <property type="entry name" value="PROTEIN LONG AFTER FAR-RED 3"/>
    <property type="match status" value="1"/>
</dbReference>
<dbReference type="SUPFAM" id="SSF51556">
    <property type="entry name" value="Metallo-dependent hydrolases"/>
    <property type="match status" value="1"/>
</dbReference>
<dbReference type="SUPFAM" id="SSF51338">
    <property type="entry name" value="Composite domain of metallo-dependent hydrolases"/>
    <property type="match status" value="1"/>
</dbReference>
<dbReference type="AlphaFoldDB" id="A0A2A9EEY8"/>